<dbReference type="AlphaFoldDB" id="A0A484BKP2"/>
<evidence type="ECO:0000313" key="3">
    <source>
        <dbReference type="Proteomes" id="UP000295192"/>
    </source>
</evidence>
<comment type="caution">
    <text evidence="2">The sequence shown here is derived from an EMBL/GenBank/DDBJ whole genome shotgun (WGS) entry which is preliminary data.</text>
</comment>
<dbReference type="EMBL" id="LSRL02000024">
    <property type="protein sequence ID" value="TDG49399.1"/>
    <property type="molecule type" value="Genomic_DNA"/>
</dbReference>
<proteinExistence type="predicted"/>
<dbReference type="Proteomes" id="UP000295192">
    <property type="component" value="Unassembled WGS sequence"/>
</dbReference>
<evidence type="ECO:0000313" key="2">
    <source>
        <dbReference type="EMBL" id="TDG49399.1"/>
    </source>
</evidence>
<reference evidence="2 3" key="1">
    <citation type="journal article" date="2019" name="J. Hered.">
        <title>An Improved Genome Assembly for Drosophila navojoa, the Basal Species in the mojavensis Cluster.</title>
        <authorList>
            <person name="Vanderlinde T."/>
            <person name="Dupim E.G."/>
            <person name="Nazario-Yepiz N.O."/>
            <person name="Carvalho A.B."/>
        </authorList>
    </citation>
    <scope>NUCLEOTIDE SEQUENCE [LARGE SCALE GENOMIC DNA]</scope>
    <source>
        <strain evidence="2">Navoj_Jal97</strain>
        <tissue evidence="2">Whole organism</tissue>
    </source>
</reference>
<accession>A0A484BKP2</accession>
<keyword evidence="1" id="KW-0812">Transmembrane</keyword>
<organism evidence="2 3">
    <name type="scientific">Drosophila navojoa</name>
    <name type="common">Fruit fly</name>
    <dbReference type="NCBI Taxonomy" id="7232"/>
    <lineage>
        <taxon>Eukaryota</taxon>
        <taxon>Metazoa</taxon>
        <taxon>Ecdysozoa</taxon>
        <taxon>Arthropoda</taxon>
        <taxon>Hexapoda</taxon>
        <taxon>Insecta</taxon>
        <taxon>Pterygota</taxon>
        <taxon>Neoptera</taxon>
        <taxon>Endopterygota</taxon>
        <taxon>Diptera</taxon>
        <taxon>Brachycera</taxon>
        <taxon>Muscomorpha</taxon>
        <taxon>Ephydroidea</taxon>
        <taxon>Drosophilidae</taxon>
        <taxon>Drosophila</taxon>
    </lineage>
</organism>
<keyword evidence="3" id="KW-1185">Reference proteome</keyword>
<feature type="transmembrane region" description="Helical" evidence="1">
    <location>
        <begin position="29"/>
        <end position="51"/>
    </location>
</feature>
<gene>
    <name evidence="2" type="ORF">AWZ03_004267</name>
</gene>
<keyword evidence="1" id="KW-0472">Membrane</keyword>
<keyword evidence="1" id="KW-1133">Transmembrane helix</keyword>
<sequence>MCRLPIAALLHVGSDRSSLNGSSSSSSSSNSSCIIVIIIIIVAAAVVAIVYHARMFAQPASTIAKEMTT</sequence>
<protein>
    <submittedName>
        <fullName evidence="2">Uncharacterized protein</fullName>
    </submittedName>
</protein>
<evidence type="ECO:0000256" key="1">
    <source>
        <dbReference type="SAM" id="Phobius"/>
    </source>
</evidence>
<name>A0A484BKP2_DRONA</name>